<proteinExistence type="predicted"/>
<reference evidence="1 2" key="1">
    <citation type="submission" date="2021-04" db="EMBL/GenBank/DDBJ databases">
        <authorList>
            <person name="Ivanova A."/>
        </authorList>
    </citation>
    <scope>NUCLEOTIDE SEQUENCE [LARGE SCALE GENOMIC DNA]</scope>
    <source>
        <strain evidence="1 2">G18</strain>
    </source>
</reference>
<protein>
    <submittedName>
        <fullName evidence="1">DUF1569 domain-containing protein</fullName>
    </submittedName>
</protein>
<name>A0ABS5BJC2_9BACT</name>
<dbReference type="EMBL" id="JAGKQQ010000001">
    <property type="protein sequence ID" value="MBP3953806.1"/>
    <property type="molecule type" value="Genomic_DNA"/>
</dbReference>
<dbReference type="RefSeq" id="WP_210651589.1">
    <property type="nucleotide sequence ID" value="NZ_JAGKQQ010000001.1"/>
</dbReference>
<dbReference type="InterPro" id="IPR011463">
    <property type="entry name" value="DUF1569"/>
</dbReference>
<accession>A0ABS5BJC2</accession>
<dbReference type="InterPro" id="IPR034660">
    <property type="entry name" value="DinB/YfiT-like"/>
</dbReference>
<comment type="caution">
    <text evidence="1">The sequence shown here is derived from an EMBL/GenBank/DDBJ whole genome shotgun (WGS) entry which is preliminary data.</text>
</comment>
<sequence>MPERRKLTFATLDDAVRDAENLLAKGYNRAGNWDLAQVCFHLAEWMRYPVEGFPKPPLLMRPVFWMARNTIARRMLRKVLEKGEMPPGAPTLKESVAPVGGDPAAAVAKLKAAAGRFKTHTGPFHPSPLLGVLSADEGNKVQVLHCEHHLSFLVPK</sequence>
<dbReference type="Pfam" id="PF07606">
    <property type="entry name" value="DUF1569"/>
    <property type="match status" value="1"/>
</dbReference>
<evidence type="ECO:0000313" key="2">
    <source>
        <dbReference type="Proteomes" id="UP000676565"/>
    </source>
</evidence>
<organism evidence="1 2">
    <name type="scientific">Gemmata palustris</name>
    <dbReference type="NCBI Taxonomy" id="2822762"/>
    <lineage>
        <taxon>Bacteria</taxon>
        <taxon>Pseudomonadati</taxon>
        <taxon>Planctomycetota</taxon>
        <taxon>Planctomycetia</taxon>
        <taxon>Gemmatales</taxon>
        <taxon>Gemmataceae</taxon>
        <taxon>Gemmata</taxon>
    </lineage>
</organism>
<keyword evidence="2" id="KW-1185">Reference proteome</keyword>
<dbReference type="Gene3D" id="1.20.120.450">
    <property type="entry name" value="dinb family like domain"/>
    <property type="match status" value="1"/>
</dbReference>
<evidence type="ECO:0000313" key="1">
    <source>
        <dbReference type="EMBL" id="MBP3953806.1"/>
    </source>
</evidence>
<dbReference type="Proteomes" id="UP000676565">
    <property type="component" value="Unassembled WGS sequence"/>
</dbReference>
<gene>
    <name evidence="1" type="ORF">J8F10_00635</name>
</gene>